<dbReference type="PANTHER" id="PTHR10177">
    <property type="entry name" value="CYCLINS"/>
    <property type="match status" value="1"/>
</dbReference>
<name>A0A813HKH8_POLGL</name>
<keyword evidence="7" id="KW-1185">Reference proteome</keyword>
<reference evidence="6" key="1">
    <citation type="submission" date="2021-02" db="EMBL/GenBank/DDBJ databases">
        <authorList>
            <person name="Dougan E. K."/>
            <person name="Rhodes N."/>
            <person name="Thang M."/>
            <person name="Chan C."/>
        </authorList>
    </citation>
    <scope>NUCLEOTIDE SEQUENCE</scope>
</reference>
<evidence type="ECO:0000259" key="5">
    <source>
        <dbReference type="Pfam" id="PF00134"/>
    </source>
</evidence>
<sequence>AQPLRRASVAPVLGDITNTGFAALNSSKPAMCIDHQKAGMLVVRAAPLVSAMTVNSFLKPGAPVLDGQCRSACSTSAPPAPISDAMDQDDDTLPAEDPQSVAEYAHDIYAQLVNSEENYQPRPDYMDSQVDINAKMRAILVDWLVEVHMKYKLKTETLFMAVNLVDRYLVQRQLTRKRLQLCGVTAMLIAAKFE</sequence>
<keyword evidence="2" id="KW-0195">Cyclin</keyword>
<evidence type="ECO:0000256" key="2">
    <source>
        <dbReference type="ARBA" id="ARBA00023127"/>
    </source>
</evidence>
<dbReference type="GO" id="GO:0051301">
    <property type="term" value="P:cell division"/>
    <property type="evidence" value="ECO:0007669"/>
    <property type="project" value="UniProtKB-KW"/>
</dbReference>
<dbReference type="Proteomes" id="UP000654075">
    <property type="component" value="Unassembled WGS sequence"/>
</dbReference>
<comment type="caution">
    <text evidence="6">The sequence shown here is derived from an EMBL/GenBank/DDBJ whole genome shotgun (WGS) entry which is preliminary data.</text>
</comment>
<dbReference type="AlphaFoldDB" id="A0A813HKH8"/>
<feature type="non-terminal residue" evidence="6">
    <location>
        <position position="1"/>
    </location>
</feature>
<dbReference type="FunFam" id="1.10.472.10:FF:000001">
    <property type="entry name" value="G2/mitotic-specific cyclin"/>
    <property type="match status" value="1"/>
</dbReference>
<dbReference type="SUPFAM" id="SSF47954">
    <property type="entry name" value="Cyclin-like"/>
    <property type="match status" value="1"/>
</dbReference>
<dbReference type="OrthoDB" id="1934866at2759"/>
<gene>
    <name evidence="6" type="ORF">PGLA1383_LOCUS53670</name>
</gene>
<feature type="domain" description="Cyclin N-terminal" evidence="5">
    <location>
        <begin position="107"/>
        <end position="194"/>
    </location>
</feature>
<protein>
    <recommendedName>
        <fullName evidence="5">Cyclin N-terminal domain-containing protein</fullName>
    </recommendedName>
</protein>
<feature type="region of interest" description="Disordered" evidence="4">
    <location>
        <begin position="75"/>
        <end position="95"/>
    </location>
</feature>
<evidence type="ECO:0000256" key="4">
    <source>
        <dbReference type="SAM" id="MobiDB-lite"/>
    </source>
</evidence>
<evidence type="ECO:0000313" key="6">
    <source>
        <dbReference type="EMBL" id="CAE8638503.1"/>
    </source>
</evidence>
<keyword evidence="1" id="KW-0132">Cell division</keyword>
<feature type="non-terminal residue" evidence="6">
    <location>
        <position position="194"/>
    </location>
</feature>
<dbReference type="Gene3D" id="1.10.472.10">
    <property type="entry name" value="Cyclin-like"/>
    <property type="match status" value="1"/>
</dbReference>
<evidence type="ECO:0000313" key="7">
    <source>
        <dbReference type="Proteomes" id="UP000654075"/>
    </source>
</evidence>
<accession>A0A813HKH8</accession>
<evidence type="ECO:0000256" key="1">
    <source>
        <dbReference type="ARBA" id="ARBA00022618"/>
    </source>
</evidence>
<evidence type="ECO:0000256" key="3">
    <source>
        <dbReference type="ARBA" id="ARBA00023306"/>
    </source>
</evidence>
<dbReference type="InterPro" id="IPR006671">
    <property type="entry name" value="Cyclin_N"/>
</dbReference>
<organism evidence="6 7">
    <name type="scientific">Polarella glacialis</name>
    <name type="common">Dinoflagellate</name>
    <dbReference type="NCBI Taxonomy" id="89957"/>
    <lineage>
        <taxon>Eukaryota</taxon>
        <taxon>Sar</taxon>
        <taxon>Alveolata</taxon>
        <taxon>Dinophyceae</taxon>
        <taxon>Suessiales</taxon>
        <taxon>Suessiaceae</taxon>
        <taxon>Polarella</taxon>
    </lineage>
</organism>
<dbReference type="Pfam" id="PF00134">
    <property type="entry name" value="Cyclin_N"/>
    <property type="match status" value="1"/>
</dbReference>
<dbReference type="InterPro" id="IPR036915">
    <property type="entry name" value="Cyclin-like_sf"/>
</dbReference>
<dbReference type="PROSITE" id="PS00292">
    <property type="entry name" value="CYCLINS"/>
    <property type="match status" value="1"/>
</dbReference>
<dbReference type="InterPro" id="IPR039361">
    <property type="entry name" value="Cyclin"/>
</dbReference>
<dbReference type="InterPro" id="IPR048258">
    <property type="entry name" value="Cyclins_cyclin-box"/>
</dbReference>
<proteinExistence type="predicted"/>
<dbReference type="EMBL" id="CAJNNV010031982">
    <property type="protein sequence ID" value="CAE8638503.1"/>
    <property type="molecule type" value="Genomic_DNA"/>
</dbReference>
<keyword evidence="3" id="KW-0131">Cell cycle</keyword>